<keyword evidence="7" id="KW-0406">Ion transport</keyword>
<evidence type="ECO:0000256" key="6">
    <source>
        <dbReference type="ARBA" id="ARBA00022989"/>
    </source>
</evidence>
<evidence type="ECO:0000256" key="10">
    <source>
        <dbReference type="SAM" id="Phobius"/>
    </source>
</evidence>
<dbReference type="Proteomes" id="UP000317243">
    <property type="component" value="Unassembled WGS sequence"/>
</dbReference>
<dbReference type="NCBIfam" id="TIGR00797">
    <property type="entry name" value="matE"/>
    <property type="match status" value="1"/>
</dbReference>
<gene>
    <name evidence="11" type="primary">norM_1</name>
    <name evidence="11" type="ORF">KOR42_26390</name>
</gene>
<feature type="transmembrane region" description="Helical" evidence="10">
    <location>
        <begin position="246"/>
        <end position="271"/>
    </location>
</feature>
<evidence type="ECO:0000256" key="9">
    <source>
        <dbReference type="ARBA" id="ARBA00031636"/>
    </source>
</evidence>
<feature type="transmembrane region" description="Helical" evidence="10">
    <location>
        <begin position="21"/>
        <end position="41"/>
    </location>
</feature>
<feature type="transmembrane region" description="Helical" evidence="10">
    <location>
        <begin position="174"/>
        <end position="197"/>
    </location>
</feature>
<evidence type="ECO:0000313" key="12">
    <source>
        <dbReference type="Proteomes" id="UP000317243"/>
    </source>
</evidence>
<keyword evidence="6 10" id="KW-1133">Transmembrane helix</keyword>
<evidence type="ECO:0000256" key="2">
    <source>
        <dbReference type="ARBA" id="ARBA00022448"/>
    </source>
</evidence>
<reference evidence="11 12" key="1">
    <citation type="submission" date="2019-02" db="EMBL/GenBank/DDBJ databases">
        <title>Deep-cultivation of Planctomycetes and their phenomic and genomic characterization uncovers novel biology.</title>
        <authorList>
            <person name="Wiegand S."/>
            <person name="Jogler M."/>
            <person name="Boedeker C."/>
            <person name="Pinto D."/>
            <person name="Vollmers J."/>
            <person name="Rivas-Marin E."/>
            <person name="Kohn T."/>
            <person name="Peeters S.H."/>
            <person name="Heuer A."/>
            <person name="Rast P."/>
            <person name="Oberbeckmann S."/>
            <person name="Bunk B."/>
            <person name="Jeske O."/>
            <person name="Meyerdierks A."/>
            <person name="Storesund J.E."/>
            <person name="Kallscheuer N."/>
            <person name="Luecker S."/>
            <person name="Lage O.M."/>
            <person name="Pohl T."/>
            <person name="Merkel B.J."/>
            <person name="Hornburger P."/>
            <person name="Mueller R.-W."/>
            <person name="Bruemmer F."/>
            <person name="Labrenz M."/>
            <person name="Spormann A.M."/>
            <person name="Op Den Camp H."/>
            <person name="Overmann J."/>
            <person name="Amann R."/>
            <person name="Jetten M.S.M."/>
            <person name="Mascher T."/>
            <person name="Medema M.H."/>
            <person name="Devos D.P."/>
            <person name="Kaster A.-K."/>
            <person name="Ovreas L."/>
            <person name="Rohde M."/>
            <person name="Galperin M.Y."/>
            <person name="Jogler C."/>
        </authorList>
    </citation>
    <scope>NUCLEOTIDE SEQUENCE [LARGE SCALE GENOMIC DNA]</scope>
    <source>
        <strain evidence="11 12">KOR42</strain>
    </source>
</reference>
<keyword evidence="12" id="KW-1185">Reference proteome</keyword>
<dbReference type="PANTHER" id="PTHR43298">
    <property type="entry name" value="MULTIDRUG RESISTANCE PROTEIN NORM-RELATED"/>
    <property type="match status" value="1"/>
</dbReference>
<accession>A0A5C5WYZ5</accession>
<dbReference type="RefSeq" id="WP_146510161.1">
    <property type="nucleotide sequence ID" value="NZ_SIHI01000002.1"/>
</dbReference>
<keyword evidence="3" id="KW-0050">Antiport</keyword>
<protein>
    <recommendedName>
        <fullName evidence="9">Multidrug-efflux transporter</fullName>
    </recommendedName>
</protein>
<evidence type="ECO:0000256" key="1">
    <source>
        <dbReference type="ARBA" id="ARBA00004651"/>
    </source>
</evidence>
<evidence type="ECO:0000256" key="8">
    <source>
        <dbReference type="ARBA" id="ARBA00023136"/>
    </source>
</evidence>
<dbReference type="PIRSF" id="PIRSF006603">
    <property type="entry name" value="DinF"/>
    <property type="match status" value="1"/>
</dbReference>
<feature type="transmembrane region" description="Helical" evidence="10">
    <location>
        <begin position="203"/>
        <end position="225"/>
    </location>
</feature>
<feature type="transmembrane region" description="Helical" evidence="10">
    <location>
        <begin position="53"/>
        <end position="77"/>
    </location>
</feature>
<dbReference type="GO" id="GO:0005886">
    <property type="term" value="C:plasma membrane"/>
    <property type="evidence" value="ECO:0007669"/>
    <property type="project" value="UniProtKB-SubCell"/>
</dbReference>
<keyword evidence="4" id="KW-1003">Cell membrane</keyword>
<keyword evidence="2" id="KW-0813">Transport</keyword>
<evidence type="ECO:0000256" key="3">
    <source>
        <dbReference type="ARBA" id="ARBA00022449"/>
    </source>
</evidence>
<dbReference type="EMBL" id="SIHI01000002">
    <property type="protein sequence ID" value="TWT55828.1"/>
    <property type="molecule type" value="Genomic_DNA"/>
</dbReference>
<keyword evidence="8 10" id="KW-0472">Membrane</keyword>
<feature type="transmembrane region" description="Helical" evidence="10">
    <location>
        <begin position="367"/>
        <end position="388"/>
    </location>
</feature>
<dbReference type="AlphaFoldDB" id="A0A5C5WYZ5"/>
<dbReference type="OrthoDB" id="9805232at2"/>
<feature type="transmembrane region" description="Helical" evidence="10">
    <location>
        <begin position="426"/>
        <end position="450"/>
    </location>
</feature>
<keyword evidence="5 10" id="KW-0812">Transmembrane</keyword>
<organism evidence="11 12">
    <name type="scientific">Thalassoglobus neptunius</name>
    <dbReference type="NCBI Taxonomy" id="1938619"/>
    <lineage>
        <taxon>Bacteria</taxon>
        <taxon>Pseudomonadati</taxon>
        <taxon>Planctomycetota</taxon>
        <taxon>Planctomycetia</taxon>
        <taxon>Planctomycetales</taxon>
        <taxon>Planctomycetaceae</taxon>
        <taxon>Thalassoglobus</taxon>
    </lineage>
</organism>
<evidence type="ECO:0000313" key="11">
    <source>
        <dbReference type="EMBL" id="TWT55828.1"/>
    </source>
</evidence>
<evidence type="ECO:0000256" key="7">
    <source>
        <dbReference type="ARBA" id="ARBA00023065"/>
    </source>
</evidence>
<dbReference type="GO" id="GO:0006811">
    <property type="term" value="P:monoatomic ion transport"/>
    <property type="evidence" value="ECO:0007669"/>
    <property type="project" value="UniProtKB-KW"/>
</dbReference>
<feature type="transmembrane region" description="Helical" evidence="10">
    <location>
        <begin position="400"/>
        <end position="420"/>
    </location>
</feature>
<evidence type="ECO:0000256" key="5">
    <source>
        <dbReference type="ARBA" id="ARBA00022692"/>
    </source>
</evidence>
<comment type="caution">
    <text evidence="11">The sequence shown here is derived from an EMBL/GenBank/DDBJ whole genome shotgun (WGS) entry which is preliminary data.</text>
</comment>
<dbReference type="PANTHER" id="PTHR43298:SF2">
    <property type="entry name" value="FMN_FAD EXPORTER YEEO-RELATED"/>
    <property type="match status" value="1"/>
</dbReference>
<feature type="transmembrane region" description="Helical" evidence="10">
    <location>
        <begin position="323"/>
        <end position="344"/>
    </location>
</feature>
<dbReference type="InterPro" id="IPR002528">
    <property type="entry name" value="MATE_fam"/>
</dbReference>
<dbReference type="CDD" id="cd13133">
    <property type="entry name" value="MATE_like_7"/>
    <property type="match status" value="1"/>
</dbReference>
<dbReference type="InterPro" id="IPR050222">
    <property type="entry name" value="MATE_MdtK"/>
</dbReference>
<dbReference type="Pfam" id="PF01554">
    <property type="entry name" value="MatE"/>
    <property type="match status" value="2"/>
</dbReference>
<name>A0A5C5WYZ5_9PLAN</name>
<feature type="transmembrane region" description="Helical" evidence="10">
    <location>
        <begin position="139"/>
        <end position="162"/>
    </location>
</feature>
<dbReference type="InterPro" id="IPR048279">
    <property type="entry name" value="MdtK-like"/>
</dbReference>
<dbReference type="GO" id="GO:0042910">
    <property type="term" value="F:xenobiotic transmembrane transporter activity"/>
    <property type="evidence" value="ECO:0007669"/>
    <property type="project" value="InterPro"/>
</dbReference>
<sequence length="469" mass="51031">MDTETANSDGAAAPAGSLRELLYVAFPLIISAGSLSLMNAVDRAFLAVLDIDALAASMPASMMLWTSLSLPLGIAGYTNAFVAQYEGAQRKDRVASSIWQGLLVATLGAAFILPFVIFAKDVFAFMEHEPRVQVLEVEYFCYVAPAALPMLAATVLSSFFAARKETLAVMYVNVGTSILNGILDYLLIFGVAGFPALGIRGAAVGTVIAQVVAAIVFAVLLIRTARRESYPFGETFGFDPPLLRRMLFYGFPNGIQMALDVGAFTAFLALVGRLGTLEQAATNLAFTLNSLAFVPMLGMGTAVLTLVGRRVGEQRPELATRTVWSAMAISGLYMIGFAAIYLTIPETILSPFMHSQERDMFAEIEPIVIHLLRFVAVYTLFDAMAIVFGSAIRGAGETRFSMIYTVTMSWLLMVLPTLWIVQTSQSLYSCWVAATIFIIVLGIGFLVRFLQGKWKTMKVIEHQEEYTLP</sequence>
<dbReference type="GO" id="GO:0015297">
    <property type="term" value="F:antiporter activity"/>
    <property type="evidence" value="ECO:0007669"/>
    <property type="project" value="UniProtKB-KW"/>
</dbReference>
<evidence type="ECO:0000256" key="4">
    <source>
        <dbReference type="ARBA" id="ARBA00022475"/>
    </source>
</evidence>
<feature type="transmembrane region" description="Helical" evidence="10">
    <location>
        <begin position="98"/>
        <end position="119"/>
    </location>
</feature>
<comment type="subcellular location">
    <subcellularLocation>
        <location evidence="1">Cell membrane</location>
        <topology evidence="1">Multi-pass membrane protein</topology>
    </subcellularLocation>
</comment>
<feature type="transmembrane region" description="Helical" evidence="10">
    <location>
        <begin position="291"/>
        <end position="311"/>
    </location>
</feature>
<proteinExistence type="predicted"/>